<gene>
    <name evidence="1" type="ORF">ALC60_09493</name>
</gene>
<proteinExistence type="predicted"/>
<reference evidence="1 2" key="1">
    <citation type="submission" date="2015-09" db="EMBL/GenBank/DDBJ databases">
        <title>Trachymyrmex zeteki WGS genome.</title>
        <authorList>
            <person name="Nygaard S."/>
            <person name="Hu H."/>
            <person name="Boomsma J."/>
            <person name="Zhang G."/>
        </authorList>
    </citation>
    <scope>NUCLEOTIDE SEQUENCE [LARGE SCALE GENOMIC DNA]</scope>
    <source>
        <strain evidence="1">Tzet28-1</strain>
        <tissue evidence="1">Whole body</tissue>
    </source>
</reference>
<dbReference type="Proteomes" id="UP000075809">
    <property type="component" value="Unassembled WGS sequence"/>
</dbReference>
<name>A0A151WUT2_9HYME</name>
<sequence>MDNEYLNYVEQFKRTILTVVELEIKRRRTAAAAAVLRYTENKNRQYSKKQCWIAPIFEDRNKSSFYFASVPKLRLEDLRFHNYFRMSSNKLEELLQIVGAKLQKQNVVRESISPPERLALILRFV</sequence>
<organism evidence="1 2">
    <name type="scientific">Mycetomoellerius zeteki</name>
    <dbReference type="NCBI Taxonomy" id="64791"/>
    <lineage>
        <taxon>Eukaryota</taxon>
        <taxon>Metazoa</taxon>
        <taxon>Ecdysozoa</taxon>
        <taxon>Arthropoda</taxon>
        <taxon>Hexapoda</taxon>
        <taxon>Insecta</taxon>
        <taxon>Pterygota</taxon>
        <taxon>Neoptera</taxon>
        <taxon>Endopterygota</taxon>
        <taxon>Hymenoptera</taxon>
        <taxon>Apocrita</taxon>
        <taxon>Aculeata</taxon>
        <taxon>Formicoidea</taxon>
        <taxon>Formicidae</taxon>
        <taxon>Myrmicinae</taxon>
        <taxon>Mycetomoellerius</taxon>
    </lineage>
</organism>
<accession>A0A151WUT2</accession>
<keyword evidence="2" id="KW-1185">Reference proteome</keyword>
<evidence type="ECO:0000313" key="1">
    <source>
        <dbReference type="EMBL" id="KYQ51405.1"/>
    </source>
</evidence>
<protein>
    <submittedName>
        <fullName evidence="1">Uncharacterized protein</fullName>
    </submittedName>
</protein>
<evidence type="ECO:0000313" key="2">
    <source>
        <dbReference type="Proteomes" id="UP000075809"/>
    </source>
</evidence>
<dbReference type="EMBL" id="KQ982740">
    <property type="protein sequence ID" value="KYQ51405.1"/>
    <property type="molecule type" value="Genomic_DNA"/>
</dbReference>
<dbReference type="AlphaFoldDB" id="A0A151WUT2"/>